<dbReference type="OrthoDB" id="415622at2"/>
<name>I4CC81_DESTA</name>
<organism evidence="1 2">
    <name type="scientific">Desulfomonile tiedjei (strain ATCC 49306 / DSM 6799 / DCB-1)</name>
    <dbReference type="NCBI Taxonomy" id="706587"/>
    <lineage>
        <taxon>Bacteria</taxon>
        <taxon>Pseudomonadati</taxon>
        <taxon>Thermodesulfobacteriota</taxon>
        <taxon>Desulfomonilia</taxon>
        <taxon>Desulfomonilales</taxon>
        <taxon>Desulfomonilaceae</taxon>
        <taxon>Desulfomonile</taxon>
    </lineage>
</organism>
<proteinExistence type="predicted"/>
<evidence type="ECO:0000313" key="1">
    <source>
        <dbReference type="EMBL" id="AFM27172.1"/>
    </source>
</evidence>
<accession>I4CC81</accession>
<dbReference type="eggNOG" id="ENOG5032GPY">
    <property type="taxonomic scope" value="Bacteria"/>
</dbReference>
<dbReference type="AlphaFoldDB" id="I4CC81"/>
<protein>
    <submittedName>
        <fullName evidence="1">Uncharacterized protein</fullName>
    </submittedName>
</protein>
<dbReference type="KEGG" id="dti:Desti_4544"/>
<dbReference type="RefSeq" id="WP_014812284.1">
    <property type="nucleotide sequence ID" value="NC_018025.1"/>
</dbReference>
<sequence length="254" mass="29203">MAVLKMYRGISVASKNVELVKRKINSDGLMQSHELPWSSYILDLRLNLAELLNRPDLSTSHTRFYKPGQCITSESVRQRNLPFPFIFACGDKTGAAYFANTHNRTEEKDFPLVIEFLAPVEDVFVDGKDFLYSVFEGGPRQGLREKILKCFGVEISKYLDKAWNSRKTEHRIAMCDLAVQDPEIVFSHYQNRMTIGGRRGTVFRSAFMVRSPIDFDRILSVHRANPCYEAPSFSIHDFKNKPSMTMPEVFRKFG</sequence>
<reference evidence="2" key="1">
    <citation type="submission" date="2012-06" db="EMBL/GenBank/DDBJ databases">
        <title>Complete sequence of chromosome of Desulfomonile tiedjei DSM 6799.</title>
        <authorList>
            <person name="Lucas S."/>
            <person name="Copeland A."/>
            <person name="Lapidus A."/>
            <person name="Glavina del Rio T."/>
            <person name="Dalin E."/>
            <person name="Tice H."/>
            <person name="Bruce D."/>
            <person name="Goodwin L."/>
            <person name="Pitluck S."/>
            <person name="Peters L."/>
            <person name="Ovchinnikova G."/>
            <person name="Zeytun A."/>
            <person name="Lu M."/>
            <person name="Kyrpides N."/>
            <person name="Mavromatis K."/>
            <person name="Ivanova N."/>
            <person name="Brettin T."/>
            <person name="Detter J.C."/>
            <person name="Han C."/>
            <person name="Larimer F."/>
            <person name="Land M."/>
            <person name="Hauser L."/>
            <person name="Markowitz V."/>
            <person name="Cheng J.-F."/>
            <person name="Hugenholtz P."/>
            <person name="Woyke T."/>
            <person name="Wu D."/>
            <person name="Spring S."/>
            <person name="Schroeder M."/>
            <person name="Brambilla E."/>
            <person name="Klenk H.-P."/>
            <person name="Eisen J.A."/>
        </authorList>
    </citation>
    <scope>NUCLEOTIDE SEQUENCE [LARGE SCALE GENOMIC DNA]</scope>
    <source>
        <strain evidence="2">ATCC 49306 / DSM 6799 / DCB-1</strain>
    </source>
</reference>
<gene>
    <name evidence="1" type="ordered locus">Desti_4544</name>
</gene>
<evidence type="ECO:0000313" key="2">
    <source>
        <dbReference type="Proteomes" id="UP000006055"/>
    </source>
</evidence>
<dbReference type="EMBL" id="CP003360">
    <property type="protein sequence ID" value="AFM27172.1"/>
    <property type="molecule type" value="Genomic_DNA"/>
</dbReference>
<dbReference type="Proteomes" id="UP000006055">
    <property type="component" value="Chromosome"/>
</dbReference>
<keyword evidence="2" id="KW-1185">Reference proteome</keyword>
<dbReference type="HOGENOM" id="CLU_1092942_0_0_7"/>